<name>A0ACC1HSJ9_9FUNG</name>
<protein>
    <submittedName>
        <fullName evidence="1">Uncharacterized protein</fullName>
    </submittedName>
</protein>
<accession>A0ACC1HSJ9</accession>
<sequence length="126" mass="14208">MFITGSLDKKAILWDLNGSALKVWNGHRAHDVVVSSDGSKMVMADSECTIRIYDLVTDTEITQDSKYCLISERANLLTVLDLEKHEIVREIRVNSHNQGLQVKQLQENPNEACEIRACFGGPNDEY</sequence>
<evidence type="ECO:0000313" key="2">
    <source>
        <dbReference type="Proteomes" id="UP001145114"/>
    </source>
</evidence>
<organism evidence="1 2">
    <name type="scientific">Spiromyces aspiralis</name>
    <dbReference type="NCBI Taxonomy" id="68401"/>
    <lineage>
        <taxon>Eukaryota</taxon>
        <taxon>Fungi</taxon>
        <taxon>Fungi incertae sedis</taxon>
        <taxon>Zoopagomycota</taxon>
        <taxon>Kickxellomycotina</taxon>
        <taxon>Kickxellomycetes</taxon>
        <taxon>Kickxellales</taxon>
        <taxon>Kickxellaceae</taxon>
        <taxon>Spiromyces</taxon>
    </lineage>
</organism>
<reference evidence="1" key="1">
    <citation type="submission" date="2022-06" db="EMBL/GenBank/DDBJ databases">
        <title>Phylogenomic reconstructions and comparative analyses of Kickxellomycotina fungi.</title>
        <authorList>
            <person name="Reynolds N.K."/>
            <person name="Stajich J.E."/>
            <person name="Barry K."/>
            <person name="Grigoriev I.V."/>
            <person name="Crous P."/>
            <person name="Smith M.E."/>
        </authorList>
    </citation>
    <scope>NUCLEOTIDE SEQUENCE</scope>
    <source>
        <strain evidence="1">RSA 2271</strain>
    </source>
</reference>
<dbReference type="EMBL" id="JAMZIH010003319">
    <property type="protein sequence ID" value="KAJ1676899.1"/>
    <property type="molecule type" value="Genomic_DNA"/>
</dbReference>
<gene>
    <name evidence="1" type="ORF">EV182_007287</name>
</gene>
<dbReference type="Proteomes" id="UP001145114">
    <property type="component" value="Unassembled WGS sequence"/>
</dbReference>
<evidence type="ECO:0000313" key="1">
    <source>
        <dbReference type="EMBL" id="KAJ1676899.1"/>
    </source>
</evidence>
<comment type="caution">
    <text evidence="1">The sequence shown here is derived from an EMBL/GenBank/DDBJ whole genome shotgun (WGS) entry which is preliminary data.</text>
</comment>
<feature type="non-terminal residue" evidence="1">
    <location>
        <position position="126"/>
    </location>
</feature>
<keyword evidence="2" id="KW-1185">Reference proteome</keyword>
<proteinExistence type="predicted"/>